<feature type="domain" description="Glycoside hydrolase family 38 central" evidence="2">
    <location>
        <begin position="99"/>
        <end position="177"/>
    </location>
</feature>
<dbReference type="GO" id="GO:0006013">
    <property type="term" value="P:mannose metabolic process"/>
    <property type="evidence" value="ECO:0007669"/>
    <property type="project" value="InterPro"/>
</dbReference>
<dbReference type="SUPFAM" id="SSF88688">
    <property type="entry name" value="Families 57/38 glycoside transferase middle domain"/>
    <property type="match status" value="1"/>
</dbReference>
<dbReference type="InterPro" id="IPR028995">
    <property type="entry name" value="Glyco_hydro_57/38_cen_sf"/>
</dbReference>
<evidence type="ECO:0000313" key="3">
    <source>
        <dbReference type="EMBL" id="GAG10485.1"/>
    </source>
</evidence>
<dbReference type="AlphaFoldDB" id="X0UXL7"/>
<feature type="non-terminal residue" evidence="3">
    <location>
        <position position="1"/>
    </location>
</feature>
<dbReference type="InterPro" id="IPR037094">
    <property type="entry name" value="Glyco_hydro_38_cen_sf"/>
</dbReference>
<evidence type="ECO:0000256" key="1">
    <source>
        <dbReference type="ARBA" id="ARBA00022801"/>
    </source>
</evidence>
<sequence>YCNAKSLPEDVNQAYKLIKEAIDDLLSRETSKSLLLLNGVDHLEAQPHISLLVKELNKRLIDIKIKQGNLKEYIDYAKETIKPHLNRVTGEFRSGKDVHILQSVYSSRMYIKQANERCETLLENWAEPTASLAWLMGKDYPRGLIRTSWRWLLKNHPHDSICGCSIDQVHKEMMTRFDWSKQIAQEVINNNLDYITDKIKIDYLNKDELALIVFNPLPYSIDENVKARIKFPKEINLNRVKVLTTERKEIPYQLKGYGLDYRS</sequence>
<dbReference type="Gene3D" id="3.40.50.11160">
    <property type="match status" value="1"/>
</dbReference>
<dbReference type="PANTHER" id="PTHR46017:SF2">
    <property type="entry name" value="MANNOSYLGLYCERATE HYDROLASE"/>
    <property type="match status" value="1"/>
</dbReference>
<dbReference type="PANTHER" id="PTHR46017">
    <property type="entry name" value="ALPHA-MANNOSIDASE 2C1"/>
    <property type="match status" value="1"/>
</dbReference>
<dbReference type="InterPro" id="IPR015341">
    <property type="entry name" value="Glyco_hydro_38_cen"/>
</dbReference>
<comment type="caution">
    <text evidence="3">The sequence shown here is derived from an EMBL/GenBank/DDBJ whole genome shotgun (WGS) entry which is preliminary data.</text>
</comment>
<dbReference type="SMART" id="SM00872">
    <property type="entry name" value="Alpha-mann_mid"/>
    <property type="match status" value="1"/>
</dbReference>
<dbReference type="Gene3D" id="1.20.1270.50">
    <property type="entry name" value="Glycoside hydrolase family 38, central domain"/>
    <property type="match status" value="1"/>
</dbReference>
<dbReference type="EMBL" id="BARS01029952">
    <property type="protein sequence ID" value="GAG10485.1"/>
    <property type="molecule type" value="Genomic_DNA"/>
</dbReference>
<evidence type="ECO:0000259" key="2">
    <source>
        <dbReference type="SMART" id="SM00872"/>
    </source>
</evidence>
<proteinExistence type="predicted"/>
<accession>X0UXL7</accession>
<gene>
    <name evidence="3" type="ORF">S01H1_46761</name>
</gene>
<feature type="non-terminal residue" evidence="3">
    <location>
        <position position="263"/>
    </location>
</feature>
<dbReference type="GO" id="GO:0009313">
    <property type="term" value="P:oligosaccharide catabolic process"/>
    <property type="evidence" value="ECO:0007669"/>
    <property type="project" value="TreeGrafter"/>
</dbReference>
<protein>
    <recommendedName>
        <fullName evidence="2">Glycoside hydrolase family 38 central domain-containing protein</fullName>
    </recommendedName>
</protein>
<keyword evidence="1" id="KW-0378">Hydrolase</keyword>
<name>X0UXL7_9ZZZZ</name>
<organism evidence="3">
    <name type="scientific">marine sediment metagenome</name>
    <dbReference type="NCBI Taxonomy" id="412755"/>
    <lineage>
        <taxon>unclassified sequences</taxon>
        <taxon>metagenomes</taxon>
        <taxon>ecological metagenomes</taxon>
    </lineage>
</organism>
<reference evidence="3" key="1">
    <citation type="journal article" date="2014" name="Front. Microbiol.">
        <title>High frequency of phylogenetically diverse reductive dehalogenase-homologous genes in deep subseafloor sedimentary metagenomes.</title>
        <authorList>
            <person name="Kawai M."/>
            <person name="Futagami T."/>
            <person name="Toyoda A."/>
            <person name="Takaki Y."/>
            <person name="Nishi S."/>
            <person name="Hori S."/>
            <person name="Arai W."/>
            <person name="Tsubouchi T."/>
            <person name="Morono Y."/>
            <person name="Uchiyama I."/>
            <person name="Ito T."/>
            <person name="Fujiyama A."/>
            <person name="Inagaki F."/>
            <person name="Takami H."/>
        </authorList>
    </citation>
    <scope>NUCLEOTIDE SEQUENCE</scope>
    <source>
        <strain evidence="3">Expedition CK06-06</strain>
    </source>
</reference>
<dbReference type="Pfam" id="PF09261">
    <property type="entry name" value="Alpha-mann_mid"/>
    <property type="match status" value="1"/>
</dbReference>
<dbReference type="GO" id="GO:0004559">
    <property type="term" value="F:alpha-mannosidase activity"/>
    <property type="evidence" value="ECO:0007669"/>
    <property type="project" value="InterPro"/>
</dbReference>